<evidence type="ECO:0000256" key="5">
    <source>
        <dbReference type="ARBA" id="ARBA00023242"/>
    </source>
</evidence>
<feature type="domain" description="TF-B3" evidence="7">
    <location>
        <begin position="1"/>
        <end position="69"/>
    </location>
</feature>
<organism evidence="8">
    <name type="scientific">Daucus carota subsp. sativus</name>
    <name type="common">Carrot</name>
    <dbReference type="NCBI Taxonomy" id="79200"/>
    <lineage>
        <taxon>Eukaryota</taxon>
        <taxon>Viridiplantae</taxon>
        <taxon>Streptophyta</taxon>
        <taxon>Embryophyta</taxon>
        <taxon>Tracheophyta</taxon>
        <taxon>Spermatophyta</taxon>
        <taxon>Magnoliopsida</taxon>
        <taxon>eudicotyledons</taxon>
        <taxon>Gunneridae</taxon>
        <taxon>Pentapetalae</taxon>
        <taxon>asterids</taxon>
        <taxon>campanulids</taxon>
        <taxon>Apiales</taxon>
        <taxon>Apiaceae</taxon>
        <taxon>Apioideae</taxon>
        <taxon>Scandiceae</taxon>
        <taxon>Daucinae</taxon>
        <taxon>Daucus</taxon>
        <taxon>Daucus sect. Daucus</taxon>
    </lineage>
</organism>
<keyword evidence="3" id="KW-0238">DNA-binding</keyword>
<dbReference type="InterPro" id="IPR015300">
    <property type="entry name" value="DNA-bd_pseudobarrel_sf"/>
</dbReference>
<dbReference type="SUPFAM" id="SSF101936">
    <property type="entry name" value="DNA-binding pseudobarrel domain"/>
    <property type="match status" value="6"/>
</dbReference>
<evidence type="ECO:0000259" key="7">
    <source>
        <dbReference type="PROSITE" id="PS50863"/>
    </source>
</evidence>
<protein>
    <recommendedName>
        <fullName evidence="7">TF-B3 domain-containing protein</fullName>
    </recommendedName>
</protein>
<feature type="domain" description="TF-B3" evidence="7">
    <location>
        <begin position="530"/>
        <end position="625"/>
    </location>
</feature>
<comment type="subcellular location">
    <subcellularLocation>
        <location evidence="1">Nucleus</location>
    </subcellularLocation>
</comment>
<sequence>MNLGGLSRISLKVPNGLAWRVTLKTRNGDVWLKNGWTEFARFYSVKFGHLLIFKYRGHSEFKVRIFDSSSTEIDYPSFRSAKLDMGESSQMRKRASEIHHSASSHLMRPHKKRVKNHAPNDAGHSGVFMTQNLQQETKKSGNCASKEAEARALALAEAFRTDNPFFVYVMRRTYVDGKGRGLVIKKAFEESYKKWKDNDQVHLQVEGKKWLVHCDMKQDSCRLSSGWDKFVQDNSLTVGDVCVFELVDERRRLLQVVIFRATKGTKGQENEILPRVKSEAKPARVVASVNAFASKYPCFKAKVCPSCLYGASLTVPRKFIKKYITEDCCHVTLENSDGETWLVKCSAYESGTKFGVGWKQFARANQLAVGDVCAFELINFSEKMIPRKFVRKHGNKLGSRISLKAPNGLVWKVNLERDENEVWLQDGWPQFAKFYSIQFGHLLFFKYRGHCDFKVRIFDPSCTEINYPSSKSAKLKSGESSKKRKRAIETDHLMLKLQKEKRDCPQEIEEARARALASAEAFKSDNPVFLRVMKISHVDGKRRGLVLSKAFEETYKKWKDNDQVHLQVAGRIWPVNCIMKWNRCRLGSGWDRFAQDNSLSVGDVCVFELINTCTKLLEVHIFSAAEETNENTRLPRVKREAKEAKVPASVDAFTSRYPFFRINVYPSSLSGGSLGLPQKFVKRFITKDSCNVTLRISDGREWSVRCGVYNSCTKFSVGWKIFAQANRLAAGDVCIFELINFSEKLLNVVIFREVAECCHQC</sequence>
<reference evidence="8" key="1">
    <citation type="journal article" date="2016" name="Nat. Genet.">
        <title>A high-quality carrot genome assembly provides new insights into carotenoid accumulation and asterid genome evolution.</title>
        <authorList>
            <person name="Iorizzo M."/>
            <person name="Ellison S."/>
            <person name="Senalik D."/>
            <person name="Zeng P."/>
            <person name="Satapoomin P."/>
            <person name="Huang J."/>
            <person name="Bowman M."/>
            <person name="Iovene M."/>
            <person name="Sanseverino W."/>
            <person name="Cavagnaro P."/>
            <person name="Yildiz M."/>
            <person name="Macko-Podgorni A."/>
            <person name="Moranska E."/>
            <person name="Grzebelus E."/>
            <person name="Grzebelus D."/>
            <person name="Ashrafi H."/>
            <person name="Zheng Z."/>
            <person name="Cheng S."/>
            <person name="Spooner D."/>
            <person name="Van Deynze A."/>
            <person name="Simon P."/>
        </authorList>
    </citation>
    <scope>NUCLEOTIDE SEQUENCE [LARGE SCALE GENOMIC DNA]</scope>
    <source>
        <tissue evidence="8">Leaf</tissue>
    </source>
</reference>
<gene>
    <name evidence="8" type="ORF">DCAR_003837</name>
</gene>
<dbReference type="OMA" id="MNVHIIP"/>
<dbReference type="GO" id="GO:0005634">
    <property type="term" value="C:nucleus"/>
    <property type="evidence" value="ECO:0007669"/>
    <property type="project" value="UniProtKB-SubCell"/>
</dbReference>
<evidence type="ECO:0000256" key="1">
    <source>
        <dbReference type="ARBA" id="ARBA00004123"/>
    </source>
</evidence>
<name>A0A166IIW8_DAUCS</name>
<proteinExistence type="predicted"/>
<feature type="compositionally biased region" description="Basic residues" evidence="6">
    <location>
        <begin position="107"/>
        <end position="116"/>
    </location>
</feature>
<comment type="caution">
    <text evidence="8">The sequence shown here is derived from an EMBL/GenBank/DDBJ whole genome shotgun (WGS) entry which is preliminary data.</text>
</comment>
<feature type="domain" description="TF-B3" evidence="7">
    <location>
        <begin position="659"/>
        <end position="754"/>
    </location>
</feature>
<dbReference type="InterPro" id="IPR044837">
    <property type="entry name" value="REM16-like"/>
</dbReference>
<accession>A0A166IIW8</accession>
<dbReference type="STRING" id="79200.A0A166IIW8"/>
<dbReference type="PANTHER" id="PTHR31391">
    <property type="entry name" value="B3 DOMAIN-CONTAINING PROTEIN OS11G0197600-RELATED"/>
    <property type="match status" value="1"/>
</dbReference>
<dbReference type="EMBL" id="LNRQ01000001">
    <property type="protein sequence ID" value="KZN11181.1"/>
    <property type="molecule type" value="Genomic_DNA"/>
</dbReference>
<feature type="region of interest" description="Disordered" evidence="6">
    <location>
        <begin position="97"/>
        <end position="120"/>
    </location>
</feature>
<dbReference type="InterPro" id="IPR003340">
    <property type="entry name" value="B3_DNA-bd"/>
</dbReference>
<evidence type="ECO:0000256" key="4">
    <source>
        <dbReference type="ARBA" id="ARBA00023163"/>
    </source>
</evidence>
<feature type="domain" description="TF-B3" evidence="7">
    <location>
        <begin position="385"/>
        <end position="461"/>
    </location>
</feature>
<keyword evidence="2" id="KW-0805">Transcription regulation</keyword>
<evidence type="ECO:0000256" key="3">
    <source>
        <dbReference type="ARBA" id="ARBA00023125"/>
    </source>
</evidence>
<evidence type="ECO:0000256" key="2">
    <source>
        <dbReference type="ARBA" id="ARBA00023015"/>
    </source>
</evidence>
<dbReference type="CDD" id="cd10017">
    <property type="entry name" value="B3_DNA"/>
    <property type="match status" value="6"/>
</dbReference>
<keyword evidence="5" id="KW-0539">Nucleus</keyword>
<dbReference type="Pfam" id="PF02362">
    <property type="entry name" value="B3"/>
    <property type="match status" value="6"/>
</dbReference>
<dbReference type="Gene3D" id="2.40.330.10">
    <property type="entry name" value="DNA-binding pseudobarrel domain"/>
    <property type="match status" value="6"/>
</dbReference>
<dbReference type="PANTHER" id="PTHR31391:SF4">
    <property type="entry name" value="B3 DOMAIN-CONTAINING PROTEIN OS03G0184500"/>
    <property type="match status" value="1"/>
</dbReference>
<dbReference type="SMART" id="SM01019">
    <property type="entry name" value="B3"/>
    <property type="match status" value="6"/>
</dbReference>
<feature type="domain" description="TF-B3" evidence="7">
    <location>
        <begin position="298"/>
        <end position="377"/>
    </location>
</feature>
<dbReference type="Gramene" id="KZN11181">
    <property type="protein sequence ID" value="KZN11181"/>
    <property type="gene ID" value="DCAR_003837"/>
</dbReference>
<feature type="domain" description="TF-B3" evidence="7">
    <location>
        <begin position="167"/>
        <end position="262"/>
    </location>
</feature>
<evidence type="ECO:0000256" key="6">
    <source>
        <dbReference type="SAM" id="MobiDB-lite"/>
    </source>
</evidence>
<dbReference type="PROSITE" id="PS50863">
    <property type="entry name" value="B3"/>
    <property type="match status" value="6"/>
</dbReference>
<dbReference type="AlphaFoldDB" id="A0A166IIW8"/>
<dbReference type="GO" id="GO:0003677">
    <property type="term" value="F:DNA binding"/>
    <property type="evidence" value="ECO:0007669"/>
    <property type="project" value="UniProtKB-KW"/>
</dbReference>
<keyword evidence="4" id="KW-0804">Transcription</keyword>
<evidence type="ECO:0000313" key="8">
    <source>
        <dbReference type="EMBL" id="KZN11181.1"/>
    </source>
</evidence>